<feature type="domain" description="Acyl-CoA dehydrogenase C-terminal" evidence="2">
    <location>
        <begin position="5"/>
        <end position="49"/>
    </location>
</feature>
<protein>
    <recommendedName>
        <fullName evidence="2">Acyl-CoA dehydrogenase C-terminal domain-containing protein</fullName>
    </recommendedName>
</protein>
<dbReference type="AlphaFoldDB" id="W4L1X4"/>
<organism evidence="3 4">
    <name type="scientific">Candidatus Entotheonella gemina</name>
    <dbReference type="NCBI Taxonomy" id="1429439"/>
    <lineage>
        <taxon>Bacteria</taxon>
        <taxon>Pseudomonadati</taxon>
        <taxon>Nitrospinota/Tectimicrobiota group</taxon>
        <taxon>Candidatus Tectimicrobiota</taxon>
        <taxon>Candidatus Entotheonellia</taxon>
        <taxon>Candidatus Entotheonellales</taxon>
        <taxon>Candidatus Entotheonellaceae</taxon>
        <taxon>Candidatus Entotheonella</taxon>
    </lineage>
</organism>
<name>W4L1X4_9BACT</name>
<dbReference type="InterPro" id="IPR013107">
    <property type="entry name" value="Acyl-CoA_DH_C"/>
</dbReference>
<dbReference type="Gene3D" id="1.20.140.10">
    <property type="entry name" value="Butyryl-CoA Dehydrogenase, subunit A, domain 3"/>
    <property type="match status" value="1"/>
</dbReference>
<reference evidence="3 4" key="1">
    <citation type="journal article" date="2014" name="Nature">
        <title>An environmental bacterial taxon with a large and distinct metabolic repertoire.</title>
        <authorList>
            <person name="Wilson M.C."/>
            <person name="Mori T."/>
            <person name="Ruckert C."/>
            <person name="Uria A.R."/>
            <person name="Helf M.J."/>
            <person name="Takada K."/>
            <person name="Gernert C."/>
            <person name="Steffens U.A."/>
            <person name="Heycke N."/>
            <person name="Schmitt S."/>
            <person name="Rinke C."/>
            <person name="Helfrich E.J."/>
            <person name="Brachmann A.O."/>
            <person name="Gurgui C."/>
            <person name="Wakimoto T."/>
            <person name="Kracht M."/>
            <person name="Crusemann M."/>
            <person name="Hentschel U."/>
            <person name="Abe I."/>
            <person name="Matsunaga S."/>
            <person name="Kalinowski J."/>
            <person name="Takeyama H."/>
            <person name="Piel J."/>
        </authorList>
    </citation>
    <scope>NUCLEOTIDE SEQUENCE [LARGE SCALE GENOMIC DNA]</scope>
    <source>
        <strain evidence="4">TSY2</strain>
    </source>
</reference>
<dbReference type="HOGENOM" id="CLU_2714863_0_0_7"/>
<dbReference type="GO" id="GO:0016491">
    <property type="term" value="F:oxidoreductase activity"/>
    <property type="evidence" value="ECO:0007669"/>
    <property type="project" value="UniProtKB-KW"/>
</dbReference>
<evidence type="ECO:0000256" key="1">
    <source>
        <dbReference type="ARBA" id="ARBA00023002"/>
    </source>
</evidence>
<keyword evidence="4" id="KW-1185">Reference proteome</keyword>
<dbReference type="Proteomes" id="UP000019140">
    <property type="component" value="Unassembled WGS sequence"/>
</dbReference>
<accession>W4L1X4</accession>
<dbReference type="Pfam" id="PF08028">
    <property type="entry name" value="Acyl-CoA_dh_2"/>
    <property type="match status" value="1"/>
</dbReference>
<evidence type="ECO:0000313" key="3">
    <source>
        <dbReference type="EMBL" id="ETW92088.1"/>
    </source>
</evidence>
<evidence type="ECO:0000259" key="2">
    <source>
        <dbReference type="Pfam" id="PF08028"/>
    </source>
</evidence>
<dbReference type="EMBL" id="AZHX01003097">
    <property type="protein sequence ID" value="ETW92088.1"/>
    <property type="molecule type" value="Genomic_DNA"/>
</dbReference>
<gene>
    <name evidence="3" type="ORF">ETSY2_54565</name>
</gene>
<proteinExistence type="predicted"/>
<sequence>MAGGVNAARQSAKAASMTYDAGGGLPIYASSLLQWCFRDVHATTLYIIMVNAGVCEKTGRLYLGIGATSPML</sequence>
<keyword evidence="1" id="KW-0560">Oxidoreductase</keyword>
<evidence type="ECO:0000313" key="4">
    <source>
        <dbReference type="Proteomes" id="UP000019140"/>
    </source>
</evidence>
<comment type="caution">
    <text evidence="3">The sequence shown here is derived from an EMBL/GenBank/DDBJ whole genome shotgun (WGS) entry which is preliminary data.</text>
</comment>